<protein>
    <submittedName>
        <fullName evidence="1">Uncharacterized protein</fullName>
    </submittedName>
</protein>
<accession>A0AAE0BPR0</accession>
<gene>
    <name evidence="1" type="ORF">CYMTET_50277</name>
</gene>
<evidence type="ECO:0000313" key="2">
    <source>
        <dbReference type="Proteomes" id="UP001190700"/>
    </source>
</evidence>
<evidence type="ECO:0000313" key="1">
    <source>
        <dbReference type="EMBL" id="KAK3239820.1"/>
    </source>
</evidence>
<reference evidence="1 2" key="1">
    <citation type="journal article" date="2015" name="Genome Biol. Evol.">
        <title>Comparative Genomics of a Bacterivorous Green Alga Reveals Evolutionary Causalities and Consequences of Phago-Mixotrophic Mode of Nutrition.</title>
        <authorList>
            <person name="Burns J.A."/>
            <person name="Paasch A."/>
            <person name="Narechania A."/>
            <person name="Kim E."/>
        </authorList>
    </citation>
    <scope>NUCLEOTIDE SEQUENCE [LARGE SCALE GENOMIC DNA]</scope>
    <source>
        <strain evidence="1 2">PLY_AMNH</strain>
    </source>
</reference>
<name>A0AAE0BPR0_9CHLO</name>
<proteinExistence type="predicted"/>
<organism evidence="1 2">
    <name type="scientific">Cymbomonas tetramitiformis</name>
    <dbReference type="NCBI Taxonomy" id="36881"/>
    <lineage>
        <taxon>Eukaryota</taxon>
        <taxon>Viridiplantae</taxon>
        <taxon>Chlorophyta</taxon>
        <taxon>Pyramimonadophyceae</taxon>
        <taxon>Pyramimonadales</taxon>
        <taxon>Pyramimonadaceae</taxon>
        <taxon>Cymbomonas</taxon>
    </lineage>
</organism>
<dbReference type="Proteomes" id="UP001190700">
    <property type="component" value="Unassembled WGS sequence"/>
</dbReference>
<keyword evidence="2" id="KW-1185">Reference proteome</keyword>
<comment type="caution">
    <text evidence="1">The sequence shown here is derived from an EMBL/GenBank/DDBJ whole genome shotgun (WGS) entry which is preliminary data.</text>
</comment>
<dbReference type="AlphaFoldDB" id="A0AAE0BPR0"/>
<sequence>MVNLITNTYGRDIVGDFNANCFSRKKNDDSPERNLGFIVDLALKRISFSSEKSQVASGAKDRFGNNSGMTPMDVNLIKQLTGGSADPLRAREAYGKMGGRGTFHGAMRSFLCATVNDVGPVVPFDDECRTSDSDFDF</sequence>
<dbReference type="EMBL" id="LGRX02033811">
    <property type="protein sequence ID" value="KAK3239820.1"/>
    <property type="molecule type" value="Genomic_DNA"/>
</dbReference>